<dbReference type="InterPro" id="IPR013137">
    <property type="entry name" value="Znf_TFIIB"/>
</dbReference>
<dbReference type="GO" id="GO:0008270">
    <property type="term" value="F:zinc ion binding"/>
    <property type="evidence" value="ECO:0007669"/>
    <property type="project" value="UniProtKB-UniRule"/>
</dbReference>
<evidence type="ECO:0000313" key="14">
    <source>
        <dbReference type="EMBL" id="UTF53297.1"/>
    </source>
</evidence>
<dbReference type="FunFam" id="1.10.472.10:FF:000023">
    <property type="entry name" value="Transcription initiation factor IIB"/>
    <property type="match status" value="1"/>
</dbReference>
<evidence type="ECO:0000256" key="8">
    <source>
        <dbReference type="ARBA" id="ARBA00023163"/>
    </source>
</evidence>
<feature type="region of interest" description="Disordered" evidence="12">
    <location>
        <begin position="1"/>
        <end position="34"/>
    </location>
</feature>
<dbReference type="FunFam" id="1.10.472.170:FF:000001">
    <property type="entry name" value="Transcription initiation factor IIB"/>
    <property type="match status" value="1"/>
</dbReference>
<dbReference type="GeneID" id="73291628"/>
<keyword evidence="5 11" id="KW-0863">Zinc-finger</keyword>
<evidence type="ECO:0000256" key="9">
    <source>
        <dbReference type="ARBA" id="ARBA00053882"/>
    </source>
</evidence>
<feature type="binding site" evidence="10">
    <location>
        <position position="56"/>
    </location>
    <ligand>
        <name>Zn(2+)</name>
        <dbReference type="ChEBI" id="CHEBI:29105"/>
    </ligand>
</feature>
<keyword evidence="7 10" id="KW-0805">Transcription regulation</keyword>
<comment type="function">
    <text evidence="9 10">Stabilizes TBP binding to an archaeal box-A promoter. Also responsible for recruiting RNA polymerase II to the pre-initiation complex (DNA-TBP-TFIIB).</text>
</comment>
<feature type="repeat" description="1" evidence="10">
    <location>
        <begin position="150"/>
        <end position="233"/>
    </location>
</feature>
<dbReference type="AlphaFoldDB" id="A0A9E7N7U0"/>
<feature type="compositionally biased region" description="Basic and acidic residues" evidence="12">
    <location>
        <begin position="13"/>
        <end position="34"/>
    </location>
</feature>
<keyword evidence="8 10" id="KW-0804">Transcription</keyword>
<evidence type="ECO:0000256" key="2">
    <source>
        <dbReference type="ARBA" id="ARBA00013932"/>
    </source>
</evidence>
<dbReference type="GO" id="GO:0070897">
    <property type="term" value="P:transcription preinitiation complex assembly"/>
    <property type="evidence" value="ECO:0007669"/>
    <property type="project" value="InterPro"/>
</dbReference>
<evidence type="ECO:0000256" key="3">
    <source>
        <dbReference type="ARBA" id="ARBA00022723"/>
    </source>
</evidence>
<protein>
    <recommendedName>
        <fullName evidence="2 10">Transcription initiation factor IIB</fullName>
        <shortName evidence="10">TFIIB</shortName>
    </recommendedName>
</protein>
<dbReference type="InterPro" id="IPR023484">
    <property type="entry name" value="TFIIB_arc"/>
</dbReference>
<dbReference type="CDD" id="cd20550">
    <property type="entry name" value="CYCLIN_TFIIB_archaea_like_rpt2"/>
    <property type="match status" value="1"/>
</dbReference>
<dbReference type="Pfam" id="PF08271">
    <property type="entry name" value="Zn_Ribbon_TF"/>
    <property type="match status" value="1"/>
</dbReference>
<dbReference type="Pfam" id="PF00382">
    <property type="entry name" value="TFIIB"/>
    <property type="match status" value="2"/>
</dbReference>
<dbReference type="Gene3D" id="1.10.472.10">
    <property type="entry name" value="Cyclin-like"/>
    <property type="match status" value="1"/>
</dbReference>
<reference evidence="14" key="1">
    <citation type="submission" date="2022-06" db="EMBL/GenBank/DDBJ databases">
        <title>Diverse halophilic archaea isolated from saline environments.</title>
        <authorList>
            <person name="Cui H.-L."/>
        </authorList>
    </citation>
    <scope>NUCLEOTIDE SEQUENCE</scope>
    <source>
        <strain evidence="14">WLHS1</strain>
    </source>
</reference>
<keyword evidence="6 10" id="KW-0862">Zinc</keyword>
<feature type="domain" description="TFIIB-type" evidence="13">
    <location>
        <begin position="34"/>
        <end position="64"/>
    </location>
</feature>
<evidence type="ECO:0000259" key="13">
    <source>
        <dbReference type="PROSITE" id="PS51134"/>
    </source>
</evidence>
<dbReference type="KEGG" id="sawl:NGM29_16240"/>
<evidence type="ECO:0000256" key="12">
    <source>
        <dbReference type="SAM" id="MobiDB-lite"/>
    </source>
</evidence>
<evidence type="ECO:0000256" key="4">
    <source>
        <dbReference type="ARBA" id="ARBA00022737"/>
    </source>
</evidence>
<organism evidence="14 15">
    <name type="scientific">Natronosalvus rutilus</name>
    <dbReference type="NCBI Taxonomy" id="2953753"/>
    <lineage>
        <taxon>Archaea</taxon>
        <taxon>Methanobacteriati</taxon>
        <taxon>Methanobacteriota</taxon>
        <taxon>Stenosarchaea group</taxon>
        <taxon>Halobacteria</taxon>
        <taxon>Halobacteriales</taxon>
        <taxon>Natrialbaceae</taxon>
        <taxon>Natronosalvus</taxon>
    </lineage>
</organism>
<evidence type="ECO:0000256" key="5">
    <source>
        <dbReference type="ARBA" id="ARBA00022771"/>
    </source>
</evidence>
<dbReference type="GO" id="GO:0003700">
    <property type="term" value="F:DNA-binding transcription factor activity"/>
    <property type="evidence" value="ECO:0007669"/>
    <property type="project" value="UniProtKB-UniRule"/>
</dbReference>
<feature type="repeat" description="2" evidence="10">
    <location>
        <begin position="244"/>
        <end position="325"/>
    </location>
</feature>
<dbReference type="Gene3D" id="1.10.472.170">
    <property type="match status" value="1"/>
</dbReference>
<feature type="binding site" evidence="10">
    <location>
        <position position="41"/>
    </location>
    <ligand>
        <name>Zn(2+)</name>
        <dbReference type="ChEBI" id="CHEBI:29105"/>
    </ligand>
</feature>
<name>A0A9E7N7U0_9EURY</name>
<evidence type="ECO:0000313" key="15">
    <source>
        <dbReference type="Proteomes" id="UP001056855"/>
    </source>
</evidence>
<dbReference type="PROSITE" id="PS51134">
    <property type="entry name" value="ZF_TFIIB"/>
    <property type="match status" value="1"/>
</dbReference>
<dbReference type="PRINTS" id="PR00685">
    <property type="entry name" value="TIFACTORIIB"/>
</dbReference>
<feature type="binding site" evidence="10">
    <location>
        <position position="59"/>
    </location>
    <ligand>
        <name>Zn(2+)</name>
        <dbReference type="ChEBI" id="CHEBI:29105"/>
    </ligand>
</feature>
<dbReference type="RefSeq" id="WP_254157633.1">
    <property type="nucleotide sequence ID" value="NZ_CP100355.1"/>
</dbReference>
<proteinExistence type="inferred from homology"/>
<dbReference type="SMART" id="SM00385">
    <property type="entry name" value="CYCLIN"/>
    <property type="match status" value="2"/>
</dbReference>
<dbReference type="GO" id="GO:0097550">
    <property type="term" value="C:transcription preinitiation complex"/>
    <property type="evidence" value="ECO:0007669"/>
    <property type="project" value="TreeGrafter"/>
</dbReference>
<dbReference type="SUPFAM" id="SSF47954">
    <property type="entry name" value="Cyclin-like"/>
    <property type="match status" value="2"/>
</dbReference>
<keyword evidence="4 10" id="KW-0677">Repeat</keyword>
<dbReference type="InterPro" id="IPR000812">
    <property type="entry name" value="TFIIB"/>
</dbReference>
<keyword evidence="15" id="KW-1185">Reference proteome</keyword>
<keyword evidence="3 10" id="KW-0479">Metal-binding</keyword>
<evidence type="ECO:0000256" key="1">
    <source>
        <dbReference type="ARBA" id="ARBA00010857"/>
    </source>
</evidence>
<dbReference type="PANTHER" id="PTHR11618">
    <property type="entry name" value="TRANSCRIPTION INITIATION FACTOR IIB-RELATED"/>
    <property type="match status" value="1"/>
</dbReference>
<dbReference type="InterPro" id="IPR036915">
    <property type="entry name" value="Cyclin-like_sf"/>
</dbReference>
<gene>
    <name evidence="10" type="primary">tfb</name>
    <name evidence="14" type="ORF">NGM29_16240</name>
</gene>
<dbReference type="PANTHER" id="PTHR11618:SF13">
    <property type="entry name" value="TRANSCRIPTION INITIATION FACTOR IIB"/>
    <property type="match status" value="1"/>
</dbReference>
<evidence type="ECO:0000256" key="7">
    <source>
        <dbReference type="ARBA" id="ARBA00023015"/>
    </source>
</evidence>
<evidence type="ECO:0000256" key="10">
    <source>
        <dbReference type="HAMAP-Rule" id="MF_00383"/>
    </source>
</evidence>
<dbReference type="EMBL" id="CP100355">
    <property type="protein sequence ID" value="UTF53297.1"/>
    <property type="molecule type" value="Genomic_DNA"/>
</dbReference>
<dbReference type="HAMAP" id="MF_00383">
    <property type="entry name" value="TF2B_arch"/>
    <property type="match status" value="1"/>
</dbReference>
<dbReference type="Proteomes" id="UP001056855">
    <property type="component" value="Chromosome"/>
</dbReference>
<accession>A0A9E7N7U0</accession>
<dbReference type="SUPFAM" id="SSF57783">
    <property type="entry name" value="Zinc beta-ribbon"/>
    <property type="match status" value="1"/>
</dbReference>
<evidence type="ECO:0000256" key="11">
    <source>
        <dbReference type="PROSITE-ProRule" id="PRU00469"/>
    </source>
</evidence>
<evidence type="ECO:0000256" key="6">
    <source>
        <dbReference type="ARBA" id="ARBA00022833"/>
    </source>
</evidence>
<dbReference type="InterPro" id="IPR013150">
    <property type="entry name" value="TFIIB_cyclin"/>
</dbReference>
<comment type="similarity">
    <text evidence="1 10">Belongs to the TFIIB family.</text>
</comment>
<sequence length="333" mass="37297">MNETLVTQTDQEATDRTDQRDRTGQTDRTTSDARVRTCPECDGRIAHDAEHGERACAECGLVLDDDEIDRGPEWRSFSDAESNARSRVGAPTSDLVHDKGLSTVIDWRDKDAYGNRLSSQKRAQLQRLRTWDERFRTKSAQERNLKQAFGELERMASALGLPDPCRETAGVLYRRAVQEELLPGRSIEAMTTACLYAAARRHDTPRTLVEFETVSRVEKLPIQRAYRYVSQELGLAMEPADPVHYLRQYASDLEVSSDAERLAREMLETAKERGVHSGKSPAGLAAAAVYSASRLTNETVTQSTVSDTANVSEVTIRNRYQELLEVYGEHGDG</sequence>
<feature type="binding site" evidence="10">
    <location>
        <position position="38"/>
    </location>
    <ligand>
        <name>Zn(2+)</name>
        <dbReference type="ChEBI" id="CHEBI:29105"/>
    </ligand>
</feature>
<dbReference type="InterPro" id="IPR013763">
    <property type="entry name" value="Cyclin-like_dom"/>
</dbReference>
<dbReference type="GO" id="GO:0017025">
    <property type="term" value="F:TBP-class protein binding"/>
    <property type="evidence" value="ECO:0007669"/>
    <property type="project" value="InterPro"/>
</dbReference>